<evidence type="ECO:0000313" key="2">
    <source>
        <dbReference type="EMBL" id="KAJ8382968.1"/>
    </source>
</evidence>
<dbReference type="Proteomes" id="UP001152622">
    <property type="component" value="Chromosome 1"/>
</dbReference>
<keyword evidence="1" id="KW-0472">Membrane</keyword>
<organism evidence="2 3">
    <name type="scientific">Synaphobranchus kaupii</name>
    <name type="common">Kaup's arrowtooth eel</name>
    <dbReference type="NCBI Taxonomy" id="118154"/>
    <lineage>
        <taxon>Eukaryota</taxon>
        <taxon>Metazoa</taxon>
        <taxon>Chordata</taxon>
        <taxon>Craniata</taxon>
        <taxon>Vertebrata</taxon>
        <taxon>Euteleostomi</taxon>
        <taxon>Actinopterygii</taxon>
        <taxon>Neopterygii</taxon>
        <taxon>Teleostei</taxon>
        <taxon>Anguilliformes</taxon>
        <taxon>Synaphobranchidae</taxon>
        <taxon>Synaphobranchus</taxon>
    </lineage>
</organism>
<evidence type="ECO:0000256" key="1">
    <source>
        <dbReference type="SAM" id="Phobius"/>
    </source>
</evidence>
<reference evidence="2" key="1">
    <citation type="journal article" date="2023" name="Science">
        <title>Genome structures resolve the early diversification of teleost fishes.</title>
        <authorList>
            <person name="Parey E."/>
            <person name="Louis A."/>
            <person name="Montfort J."/>
            <person name="Bouchez O."/>
            <person name="Roques C."/>
            <person name="Iampietro C."/>
            <person name="Lluch J."/>
            <person name="Castinel A."/>
            <person name="Donnadieu C."/>
            <person name="Desvignes T."/>
            <person name="Floi Bucao C."/>
            <person name="Jouanno E."/>
            <person name="Wen M."/>
            <person name="Mejri S."/>
            <person name="Dirks R."/>
            <person name="Jansen H."/>
            <person name="Henkel C."/>
            <person name="Chen W.J."/>
            <person name="Zahm M."/>
            <person name="Cabau C."/>
            <person name="Klopp C."/>
            <person name="Thompson A.W."/>
            <person name="Robinson-Rechavi M."/>
            <person name="Braasch I."/>
            <person name="Lecointre G."/>
            <person name="Bobe J."/>
            <person name="Postlethwait J.H."/>
            <person name="Berthelot C."/>
            <person name="Roest Crollius H."/>
            <person name="Guiguen Y."/>
        </authorList>
    </citation>
    <scope>NUCLEOTIDE SEQUENCE</scope>
    <source>
        <strain evidence="2">WJC10195</strain>
    </source>
</reference>
<accession>A0A9Q1GGG5</accession>
<sequence>MTDTSLRVAWITADLNIFPSFQDFRLENKSGCNMKCIIFVVFAAGILHVSIRSKIALITGLNGGLVTGLNPGLAVAGLRPRLVMANPGLAVAGFNPLLTGGGLIAQPQFAQVFPGIPTYMQPQAIPYMPAMGFPQQQQFPRQAFVPANGGFMPPTNFGRQQGVFPGQQQTMGQPYYMGAQPQNPYGINPGQQQFMGATGNVNQQQRPTETGPIRRYRRTIPVKACGQVQNEDPAEIAATPAPNDALPVPELITMD</sequence>
<dbReference type="EMBL" id="JAINUF010000001">
    <property type="protein sequence ID" value="KAJ8382968.1"/>
    <property type="molecule type" value="Genomic_DNA"/>
</dbReference>
<evidence type="ECO:0000313" key="3">
    <source>
        <dbReference type="Proteomes" id="UP001152622"/>
    </source>
</evidence>
<feature type="transmembrane region" description="Helical" evidence="1">
    <location>
        <begin position="32"/>
        <end position="51"/>
    </location>
</feature>
<comment type="caution">
    <text evidence="2">The sequence shown here is derived from an EMBL/GenBank/DDBJ whole genome shotgun (WGS) entry which is preliminary data.</text>
</comment>
<gene>
    <name evidence="2" type="ORF">SKAU_G00037460</name>
</gene>
<dbReference type="AlphaFoldDB" id="A0A9Q1GGG5"/>
<evidence type="ECO:0008006" key="4">
    <source>
        <dbReference type="Google" id="ProtNLM"/>
    </source>
</evidence>
<keyword evidence="1" id="KW-1133">Transmembrane helix</keyword>
<keyword evidence="1" id="KW-0812">Transmembrane</keyword>
<name>A0A9Q1GGG5_SYNKA</name>
<protein>
    <recommendedName>
        <fullName evidence="4">Secretory calcium-binding phosphoprotein 9</fullName>
    </recommendedName>
</protein>
<proteinExistence type="predicted"/>
<dbReference type="OrthoDB" id="8955642at2759"/>
<keyword evidence="3" id="KW-1185">Reference proteome</keyword>